<evidence type="ECO:0000313" key="2">
    <source>
        <dbReference type="Proteomes" id="UP000095287"/>
    </source>
</evidence>
<evidence type="ECO:0000256" key="1">
    <source>
        <dbReference type="SAM" id="SignalP"/>
    </source>
</evidence>
<evidence type="ECO:0000313" key="3">
    <source>
        <dbReference type="WBParaSite" id="L893_g26562.t1"/>
    </source>
</evidence>
<protein>
    <submittedName>
        <fullName evidence="3">Cystatin domain-containing protein</fullName>
    </submittedName>
</protein>
<reference evidence="3" key="1">
    <citation type="submission" date="2016-11" db="UniProtKB">
        <authorList>
            <consortium name="WormBaseParasite"/>
        </authorList>
    </citation>
    <scope>IDENTIFICATION</scope>
</reference>
<accession>A0A1I7ZHY7</accession>
<dbReference type="AlphaFoldDB" id="A0A1I7ZHY7"/>
<dbReference type="Proteomes" id="UP000095287">
    <property type="component" value="Unplaced"/>
</dbReference>
<keyword evidence="1" id="KW-0732">Signal</keyword>
<feature type="chain" id="PRO_5009313509" evidence="1">
    <location>
        <begin position="18"/>
        <end position="208"/>
    </location>
</feature>
<organism evidence="2 3">
    <name type="scientific">Steinernema glaseri</name>
    <dbReference type="NCBI Taxonomy" id="37863"/>
    <lineage>
        <taxon>Eukaryota</taxon>
        <taxon>Metazoa</taxon>
        <taxon>Ecdysozoa</taxon>
        <taxon>Nematoda</taxon>
        <taxon>Chromadorea</taxon>
        <taxon>Rhabditida</taxon>
        <taxon>Tylenchina</taxon>
        <taxon>Panagrolaimomorpha</taxon>
        <taxon>Strongyloidoidea</taxon>
        <taxon>Steinernematidae</taxon>
        <taxon>Steinernema</taxon>
    </lineage>
</organism>
<sequence>MLLVAFLCIAYGHGAPATQYPRSTSVVDLKDPIVEDLKWLAIAKINAVKEAAVGEVYAWNLFVVKEVQWVMETVSRDGEPVYEIKMSIAQANCAREDLKWLAIAKINAVKEAAVGEVYAWNLYTVKEVQWVMETVSRDGEPVYEIKMSIAQANCARENVSAYDLWVNPSICATHRVNAEIGWRVQIIKSRMVNIESWEEALNSCRIVN</sequence>
<dbReference type="WBParaSite" id="L893_g26562.t1">
    <property type="protein sequence ID" value="L893_g26562.t1"/>
    <property type="gene ID" value="L893_g26562"/>
</dbReference>
<feature type="signal peptide" evidence="1">
    <location>
        <begin position="1"/>
        <end position="17"/>
    </location>
</feature>
<name>A0A1I7ZHY7_9BILA</name>
<proteinExistence type="predicted"/>
<keyword evidence="2" id="KW-1185">Reference proteome</keyword>